<keyword evidence="2" id="KW-1185">Reference proteome</keyword>
<evidence type="ECO:0000313" key="1">
    <source>
        <dbReference type="EMBL" id="URE03679.1"/>
    </source>
</evidence>
<proteinExistence type="predicted"/>
<dbReference type="Proteomes" id="UP001055439">
    <property type="component" value="Chromosome 5"/>
</dbReference>
<sequence>MALNRFAVDRASRELYLNQIDDPPSFIVACKGGHHFASLFFPTLQIIIPRKSSADSMGKMGNQEAVFNRPIPQLLYISTPMAVSHLFAFELSRVSVFLSRFESPLFLAEAPSDMGGKEVEKGKLPGGEA</sequence>
<evidence type="ECO:0000313" key="2">
    <source>
        <dbReference type="Proteomes" id="UP001055439"/>
    </source>
</evidence>
<accession>A0A9E7K3Y6</accession>
<dbReference type="EMBL" id="CP097507">
    <property type="protein sequence ID" value="URE03679.1"/>
    <property type="molecule type" value="Genomic_DNA"/>
</dbReference>
<reference evidence="1" key="1">
    <citation type="submission" date="2022-05" db="EMBL/GenBank/DDBJ databases">
        <title>The Musa troglodytarum L. genome provides insights into the mechanism of non-climacteric behaviour and enrichment of carotenoids.</title>
        <authorList>
            <person name="Wang J."/>
        </authorList>
    </citation>
    <scope>NUCLEOTIDE SEQUENCE</scope>
    <source>
        <tissue evidence="1">Leaf</tissue>
    </source>
</reference>
<organism evidence="1 2">
    <name type="scientific">Musa troglodytarum</name>
    <name type="common">fe'i banana</name>
    <dbReference type="NCBI Taxonomy" id="320322"/>
    <lineage>
        <taxon>Eukaryota</taxon>
        <taxon>Viridiplantae</taxon>
        <taxon>Streptophyta</taxon>
        <taxon>Embryophyta</taxon>
        <taxon>Tracheophyta</taxon>
        <taxon>Spermatophyta</taxon>
        <taxon>Magnoliopsida</taxon>
        <taxon>Liliopsida</taxon>
        <taxon>Zingiberales</taxon>
        <taxon>Musaceae</taxon>
        <taxon>Musa</taxon>
    </lineage>
</organism>
<protein>
    <submittedName>
        <fullName evidence="1">Uncharacterized protein</fullName>
    </submittedName>
</protein>
<dbReference type="AlphaFoldDB" id="A0A9E7K3Y6"/>
<gene>
    <name evidence="1" type="ORF">MUK42_36844</name>
</gene>
<name>A0A9E7K3Y6_9LILI</name>